<sequence length="313" mass="34926">MASLSHIGSEWEHVSKALQDSAICTNIVKLKADPARDQHLSSYYMSSIIGQKFQVSSFGSDHKHYLLWQDSQEEAVLTVQGILVNAYIPPVIGCNTHYANMEDTTIISCFGDLSAIRGENCLVIPSHLCKDPSLEPGLVVDGEGGTHSYTEDNIVHFNEWHFTNKNIVNQISTVHPGTLRAGDVVELGLSFQIIHFQGKGRFQLHLDSVSIVERKGGDILEKISRMKDTESKKDIKSLPKMNMDGFHGVRQVRIKMKSHGVRIHGLVEEIEIRLEGQVESRVRGTEARISMDMAGIIGVEYSVDSDITPTRYR</sequence>
<evidence type="ECO:0000313" key="1">
    <source>
        <dbReference type="EMBL" id="KAK0493765.1"/>
    </source>
</evidence>
<evidence type="ECO:0000313" key="2">
    <source>
        <dbReference type="Proteomes" id="UP001175228"/>
    </source>
</evidence>
<gene>
    <name evidence="1" type="ORF">EDD18DRAFT_1107753</name>
</gene>
<dbReference type="EMBL" id="JAUEPU010000023">
    <property type="protein sequence ID" value="KAK0493765.1"/>
    <property type="molecule type" value="Genomic_DNA"/>
</dbReference>
<reference evidence="1" key="1">
    <citation type="submission" date="2023-06" db="EMBL/GenBank/DDBJ databases">
        <authorList>
            <consortium name="Lawrence Berkeley National Laboratory"/>
            <person name="Ahrendt S."/>
            <person name="Sahu N."/>
            <person name="Indic B."/>
            <person name="Wong-Bajracharya J."/>
            <person name="Merenyi Z."/>
            <person name="Ke H.-M."/>
            <person name="Monk M."/>
            <person name="Kocsube S."/>
            <person name="Drula E."/>
            <person name="Lipzen A."/>
            <person name="Balint B."/>
            <person name="Henrissat B."/>
            <person name="Andreopoulos B."/>
            <person name="Martin F.M."/>
            <person name="Harder C.B."/>
            <person name="Rigling D."/>
            <person name="Ford K.L."/>
            <person name="Foster G.D."/>
            <person name="Pangilinan J."/>
            <person name="Papanicolaou A."/>
            <person name="Barry K."/>
            <person name="LaButti K."/>
            <person name="Viragh M."/>
            <person name="Koriabine M."/>
            <person name="Yan M."/>
            <person name="Riley R."/>
            <person name="Champramary S."/>
            <person name="Plett K.L."/>
            <person name="Tsai I.J."/>
            <person name="Slot J."/>
            <person name="Sipos G."/>
            <person name="Plett J."/>
            <person name="Nagy L.G."/>
            <person name="Grigoriev I.V."/>
        </authorList>
    </citation>
    <scope>NUCLEOTIDE SEQUENCE</scope>
    <source>
        <strain evidence="1">HWK02</strain>
    </source>
</reference>
<comment type="caution">
    <text evidence="1">The sequence shown here is derived from an EMBL/GenBank/DDBJ whole genome shotgun (WGS) entry which is preliminary data.</text>
</comment>
<dbReference type="Proteomes" id="UP001175228">
    <property type="component" value="Unassembled WGS sequence"/>
</dbReference>
<dbReference type="AlphaFoldDB" id="A0AA39Q088"/>
<keyword evidence="2" id="KW-1185">Reference proteome</keyword>
<proteinExistence type="predicted"/>
<accession>A0AA39Q088</accession>
<protein>
    <submittedName>
        <fullName evidence="1">Uncharacterized protein</fullName>
    </submittedName>
</protein>
<organism evidence="1 2">
    <name type="scientific">Armillaria luteobubalina</name>
    <dbReference type="NCBI Taxonomy" id="153913"/>
    <lineage>
        <taxon>Eukaryota</taxon>
        <taxon>Fungi</taxon>
        <taxon>Dikarya</taxon>
        <taxon>Basidiomycota</taxon>
        <taxon>Agaricomycotina</taxon>
        <taxon>Agaricomycetes</taxon>
        <taxon>Agaricomycetidae</taxon>
        <taxon>Agaricales</taxon>
        <taxon>Marasmiineae</taxon>
        <taxon>Physalacriaceae</taxon>
        <taxon>Armillaria</taxon>
    </lineage>
</organism>
<name>A0AA39Q088_9AGAR</name>